<organism evidence="4">
    <name type="scientific">Caenorhabditis brenneri</name>
    <name type="common">Nematode worm</name>
    <dbReference type="NCBI Taxonomy" id="135651"/>
    <lineage>
        <taxon>Eukaryota</taxon>
        <taxon>Metazoa</taxon>
        <taxon>Ecdysozoa</taxon>
        <taxon>Nematoda</taxon>
        <taxon>Chromadorea</taxon>
        <taxon>Rhabditida</taxon>
        <taxon>Rhabditina</taxon>
        <taxon>Rhabditomorpha</taxon>
        <taxon>Rhabditoidea</taxon>
        <taxon>Rhabditidae</taxon>
        <taxon>Peloderinae</taxon>
        <taxon>Caenorhabditis</taxon>
    </lineage>
</organism>
<feature type="compositionally biased region" description="Basic and acidic residues" evidence="1">
    <location>
        <begin position="167"/>
        <end position="192"/>
    </location>
</feature>
<feature type="region of interest" description="Disordered" evidence="1">
    <location>
        <begin position="1056"/>
        <end position="1096"/>
    </location>
</feature>
<feature type="domain" description="C2H2-type" evidence="2">
    <location>
        <begin position="903"/>
        <end position="927"/>
    </location>
</feature>
<dbReference type="PROSITE" id="PS00028">
    <property type="entry name" value="ZINC_FINGER_C2H2_1"/>
    <property type="match status" value="1"/>
</dbReference>
<evidence type="ECO:0000256" key="1">
    <source>
        <dbReference type="SAM" id="MobiDB-lite"/>
    </source>
</evidence>
<dbReference type="InterPro" id="IPR013087">
    <property type="entry name" value="Znf_C2H2_type"/>
</dbReference>
<feature type="compositionally biased region" description="Basic and acidic residues" evidence="1">
    <location>
        <begin position="73"/>
        <end position="85"/>
    </location>
</feature>
<dbReference type="HOGENOM" id="CLU_003061_0_0_1"/>
<feature type="compositionally biased region" description="Acidic residues" evidence="1">
    <location>
        <begin position="1118"/>
        <end position="1134"/>
    </location>
</feature>
<dbReference type="EMBL" id="GL380190">
    <property type="protein sequence ID" value="EGT50003.1"/>
    <property type="molecule type" value="Genomic_DNA"/>
</dbReference>
<name>G0PAU8_CAEBE</name>
<sequence>MIVISETAKDPQINSILRNPNEPSTSNADEPFYVCDNRTPEKSSIRESISFSNKEGEGDGAEDECYFSKKRRSPLETQERPKRSDVSCSCSGPLIRSSHVFELNQSEAHAILRNNHVLLHPGIPLCPEHKKYARAALSQRGVEDKGYVLSPPPEENGLMSDSDDVDNESHHQGKMLYEDPDYRARNTPLSKDRHTVPDQIQKAFYHFAEAAGQTRYISFKQFSDLKPDTKRKKSLIVRHLLKLMTQILAPDAPEELRSMAIGEDAKNMWGVNSDQKLSRVLEYLSKVYYQTESRTERLHLLSNFSPLLSLRHIQQYIPGLSKNMYYHSKKMSKRELVKVSGRRERYDPIKVQSFVEFITSNAVTSSHTFGVKKGTLTDGSIIELPNTIRKQGATEIIRMYKMFLTEQDMEDKKMSDSTYFRILSACPATKQSGAVCVDYFMADMLEAQEKINGILNIWHQNGKIPTAYRDQLIRGIEESVNYFRTDFRIHLTQASTTADHCMQHALSDPVKPDFQVQCDHDHSIRCDRCEMVKNIEGELLDYSDSLVKNAENDQSAVETYREHYGTIKNSLKKMLEFKRHVLRSKYTDQHRAHILSNLEEDQAMITLDFAQKLLPMKFYETQLDYFGKRGMSYHIAHVMANVSETLVSHSFVHILKDGAQDNQIVTAILTHIMSELGSLGIKTVYLRSDNAGCYHSARTLFSLSKIAEKTGVEISRYSFSEPQNGKSSCDRVASQIKRQVREYVDLKNDVTTPEEFFEAVTARPLRGVSYYLADLNDRDSSKKKPVTITGMSGLYDFEIDRYYLTARRYFGIGDGIKVKVDSKQANEATLAIIDQGGNTARKTNTIKEKMSIARRPHGLPSFWRLGHSVIKRFFSTSHYDENVALQDVHQEELHDHVLRIFRCPVAGCSARFLYFGGLEHHLDRGKHNSASERRTLRDEALHNFRLHLEDLIVPASKRIAAVTNALQELRLHKNDQLLNLPIGWAIRTRTKQGRFSDSVHTWLKNIYDSGRKGRKKTGQEVEMMMKTAVNEDGNVLFSVEERLNWRQIQSVFSQLTRKEDDKEANRAKRNARKEKDESEETSNEYSFQFEESYQDEAGPNLPDILWMKIKSDRSIFFGDDEEDEEGVEDEEGEADVVFIPEADSSRRRSHSPERKKSFKRIRDELFL</sequence>
<keyword evidence="4" id="KW-1185">Reference proteome</keyword>
<dbReference type="eggNOG" id="ENOG502QS0X">
    <property type="taxonomic scope" value="Eukaryota"/>
</dbReference>
<dbReference type="PANTHER" id="PTHR33845">
    <property type="entry name" value="C2H2-TYPE DOMAIN-CONTAINING PROTEIN"/>
    <property type="match status" value="1"/>
</dbReference>
<reference evidence="4" key="1">
    <citation type="submission" date="2011-07" db="EMBL/GenBank/DDBJ databases">
        <authorList>
            <consortium name="Caenorhabditis brenneri Sequencing and Analysis Consortium"/>
            <person name="Wilson R.K."/>
        </authorList>
    </citation>
    <scope>NUCLEOTIDE SEQUENCE [LARGE SCALE GENOMIC DNA]</scope>
    <source>
        <strain evidence="4">PB2801</strain>
    </source>
</reference>
<evidence type="ECO:0000313" key="3">
    <source>
        <dbReference type="EMBL" id="EGT50003.1"/>
    </source>
</evidence>
<accession>G0PAU8</accession>
<dbReference type="STRING" id="135651.G0PAU8"/>
<protein>
    <recommendedName>
        <fullName evidence="2">C2H2-type domain-containing protein</fullName>
    </recommendedName>
</protein>
<dbReference type="Proteomes" id="UP000008068">
    <property type="component" value="Unassembled WGS sequence"/>
</dbReference>
<evidence type="ECO:0000259" key="2">
    <source>
        <dbReference type="PROSITE" id="PS00028"/>
    </source>
</evidence>
<feature type="compositionally biased region" description="Basic and acidic residues" evidence="1">
    <location>
        <begin position="1056"/>
        <end position="1066"/>
    </location>
</feature>
<dbReference type="AlphaFoldDB" id="G0PAU8"/>
<feature type="region of interest" description="Disordered" evidence="1">
    <location>
        <begin position="145"/>
        <end position="192"/>
    </location>
</feature>
<dbReference type="PANTHER" id="PTHR33845:SF1">
    <property type="entry name" value="C2H2-TYPE DOMAIN-CONTAINING PROTEIN"/>
    <property type="match status" value="1"/>
</dbReference>
<feature type="region of interest" description="Disordered" evidence="1">
    <location>
        <begin position="1"/>
        <end position="88"/>
    </location>
</feature>
<feature type="region of interest" description="Disordered" evidence="1">
    <location>
        <begin position="1117"/>
        <end position="1156"/>
    </location>
</feature>
<proteinExistence type="predicted"/>
<feature type="compositionally biased region" description="Basic and acidic residues" evidence="1">
    <location>
        <begin position="1143"/>
        <end position="1156"/>
    </location>
</feature>
<gene>
    <name evidence="3" type="ORF">CAEBREN_14878</name>
</gene>
<evidence type="ECO:0000313" key="4">
    <source>
        <dbReference type="Proteomes" id="UP000008068"/>
    </source>
</evidence>
<feature type="compositionally biased region" description="Polar residues" evidence="1">
    <location>
        <begin position="12"/>
        <end position="28"/>
    </location>
</feature>
<dbReference type="InParanoid" id="G0PAU8"/>
<dbReference type="OrthoDB" id="5877535at2759"/>
<dbReference type="OMA" id="ISCERCE"/>